<dbReference type="HOGENOM" id="CLU_038563_0_0_12"/>
<feature type="binding site" evidence="1">
    <location>
        <position position="319"/>
    </location>
    <ligand>
        <name>a divalent metal cation</name>
        <dbReference type="ChEBI" id="CHEBI:60240"/>
    </ligand>
</feature>
<reference evidence="2 3" key="2">
    <citation type="journal article" date="2011" name="ISME J.">
        <title>RNA-seq reveals cooperative metabolic interactions between two termite-gut spirochete species in co-culture.</title>
        <authorList>
            <person name="Rosenthal A.Z."/>
            <person name="Matson E.G."/>
            <person name="Eldar A."/>
            <person name="Leadbetter J.R."/>
        </authorList>
    </citation>
    <scope>NUCLEOTIDE SEQUENCE [LARGE SCALE GENOMIC DNA]</scope>
    <source>
        <strain evidence="3">ATCC BAA-888 / DSM 13862 / ZAS-9</strain>
    </source>
</reference>
<name>F5YF09_LEAAZ</name>
<dbReference type="HAMAP" id="MF_02243">
    <property type="entry name" value="UxaE"/>
    <property type="match status" value="1"/>
</dbReference>
<dbReference type="STRING" id="545695.TREAZ_2559"/>
<gene>
    <name evidence="1" type="primary">uxaE</name>
    <name evidence="2" type="ordered locus">TREAZ_2559</name>
</gene>
<keyword evidence="1" id="KW-0479">Metal-binding</keyword>
<feature type="binding site" evidence="1">
    <location>
        <position position="287"/>
    </location>
    <ligand>
        <name>a divalent metal cation</name>
        <dbReference type="ChEBI" id="CHEBI:60240"/>
    </ligand>
</feature>
<feature type="binding site" evidence="1">
    <location>
        <position position="149"/>
    </location>
    <ligand>
        <name>a divalent metal cation</name>
        <dbReference type="ChEBI" id="CHEBI:60240"/>
    </ligand>
</feature>
<protein>
    <recommendedName>
        <fullName evidence="1">Tagaturonate/fructuronate epimerase</fullName>
        <shortName evidence="1">D-TagA/D-FruA epimerase</shortName>
        <ecNumber evidence="1">5.1.2.7</ecNumber>
    </recommendedName>
</protein>
<keyword evidence="1" id="KW-0413">Isomerase</keyword>
<feature type="active site" description="Proton donor" evidence="1">
    <location>
        <position position="245"/>
    </location>
</feature>
<dbReference type="InParanoid" id="F5YF09"/>
<dbReference type="Pfam" id="PF16257">
    <property type="entry name" value="UxaE"/>
    <property type="match status" value="1"/>
</dbReference>
<dbReference type="GO" id="GO:0016856">
    <property type="term" value="F:racemase and epimerase activity, acting on hydroxy acids and derivatives"/>
    <property type="evidence" value="ECO:0007669"/>
    <property type="project" value="UniProtKB-UniRule"/>
</dbReference>
<sequence>MDYLGFNAYEKSINRKGASTVFLAADGNETFLVVQGKNPGFKGTKLPGNKFKIPLDHKNAVILRKLFPFTAPSRVLKQERSFGVGDRLGIAAPGHIRVFEKYDAWPVFAQQSIRELNLTNRTYEDVLDAVTFAVFREGFKKPWGADGDHLKTAKDVKYALSLGFTMITLDCSEHIKNDVTDENAPELPKKYSDKYLGKQFDVGEGLVLSFTETDLKKIAAIYGEAITFAVDMYKKFLKKGQADFEISIDETSTPTTPLQHYFVARELIDEGVSFATIAPRFCGEFQKGIDYIGDLTQFNKEIKAHAIIARHFKYKLSIHSGSDKFSVFPGIGKETRRIFHVKTAGTNWLEAVRVIAAADPTLYREIHKYALSAFDEAKKYYHVTTDLKKIPDVDKVSDADLPKLFDANPDRSNDNVRQLIHITYGLILSKKNEDGSFTYRDKLYKLWRDRENDYTAALVKHIGKHMELLGVKKA</sequence>
<dbReference type="RefSeq" id="WP_015712968.1">
    <property type="nucleotide sequence ID" value="NC_015577.1"/>
</dbReference>
<evidence type="ECO:0000313" key="2">
    <source>
        <dbReference type="EMBL" id="AEF81575.1"/>
    </source>
</evidence>
<dbReference type="InterPro" id="IPR032586">
    <property type="entry name" value="UxaE"/>
</dbReference>
<comment type="similarity">
    <text evidence="1">Belongs to the UxaE family.</text>
</comment>
<comment type="catalytic activity">
    <reaction evidence="1">
        <text>keto-D-tagaturonate = keto-D-fructuronate</text>
        <dbReference type="Rhea" id="RHEA:51656"/>
        <dbReference type="ChEBI" id="CHEBI:17886"/>
        <dbReference type="ChEBI" id="CHEBI:59881"/>
        <dbReference type="EC" id="5.1.2.7"/>
    </reaction>
</comment>
<accession>F5YF09</accession>
<dbReference type="KEGG" id="taz:TREAZ_2559"/>
<reference evidence="3" key="1">
    <citation type="submission" date="2009-12" db="EMBL/GenBank/DDBJ databases">
        <title>Complete sequence of Treponema azotonutricium strain ZAS-9.</title>
        <authorList>
            <person name="Tetu S.G."/>
            <person name="Matson E."/>
            <person name="Ren Q."/>
            <person name="Seshadri R."/>
            <person name="Elbourne L."/>
            <person name="Hassan K.A."/>
            <person name="Durkin A."/>
            <person name="Radune D."/>
            <person name="Mohamoud Y."/>
            <person name="Shay R."/>
            <person name="Jin S."/>
            <person name="Zhang X."/>
            <person name="Lucey K."/>
            <person name="Ballor N.R."/>
            <person name="Ottesen E."/>
            <person name="Rosenthal R."/>
            <person name="Allen A."/>
            <person name="Leadbetter J.R."/>
            <person name="Paulsen I.T."/>
        </authorList>
    </citation>
    <scope>NUCLEOTIDE SEQUENCE [LARGE SCALE GENOMIC DNA]</scope>
    <source>
        <strain evidence="3">ATCC BAA-888 / DSM 13862 / ZAS-9</strain>
    </source>
</reference>
<keyword evidence="3" id="KW-1185">Reference proteome</keyword>
<dbReference type="EC" id="5.1.2.7" evidence="1"/>
<dbReference type="EMBL" id="CP001841">
    <property type="protein sequence ID" value="AEF81575.1"/>
    <property type="molecule type" value="Genomic_DNA"/>
</dbReference>
<evidence type="ECO:0000256" key="1">
    <source>
        <dbReference type="HAMAP-Rule" id="MF_02243"/>
    </source>
</evidence>
<evidence type="ECO:0000313" key="3">
    <source>
        <dbReference type="Proteomes" id="UP000009222"/>
    </source>
</evidence>
<comment type="function">
    <text evidence="1">Catalyzes the epimerization of D-tagaturonate (D-TagA) to D-fructuronate (D-FruA).</text>
</comment>
<dbReference type="Proteomes" id="UP000009222">
    <property type="component" value="Chromosome"/>
</dbReference>
<organism evidence="2 3">
    <name type="scientific">Leadbettera azotonutricia (strain ATCC BAA-888 / DSM 13862 / ZAS-9)</name>
    <name type="common">Treponema azotonutricium</name>
    <dbReference type="NCBI Taxonomy" id="545695"/>
    <lineage>
        <taxon>Bacteria</taxon>
        <taxon>Pseudomonadati</taxon>
        <taxon>Spirochaetota</taxon>
        <taxon>Spirochaetia</taxon>
        <taxon>Spirochaetales</taxon>
        <taxon>Breznakiellaceae</taxon>
        <taxon>Leadbettera</taxon>
    </lineage>
</organism>
<proteinExistence type="inferred from homology"/>
<dbReference type="eggNOG" id="ENOG502Z82R">
    <property type="taxonomic scope" value="Bacteria"/>
</dbReference>
<comment type="cofactor">
    <cofactor evidence="1">
        <name>a divalent metal cation</name>
        <dbReference type="ChEBI" id="CHEBI:60240"/>
    </cofactor>
</comment>
<dbReference type="OrthoDB" id="9797992at2"/>
<dbReference type="GO" id="GO:0046872">
    <property type="term" value="F:metal ion binding"/>
    <property type="evidence" value="ECO:0007669"/>
    <property type="project" value="UniProtKB-UniRule"/>
</dbReference>
<feature type="active site" description="Proton acceptor" evidence="1">
    <location>
        <position position="148"/>
    </location>
</feature>
<dbReference type="AlphaFoldDB" id="F5YF09"/>